<evidence type="ECO:0000256" key="6">
    <source>
        <dbReference type="ARBA" id="ARBA00022674"/>
    </source>
</evidence>
<name>A0A8B9JTG2_ASTMX</name>
<evidence type="ECO:0000256" key="13">
    <source>
        <dbReference type="PROSITE-ProRule" id="PRU00302"/>
    </source>
</evidence>
<feature type="signal peptide" evidence="14">
    <location>
        <begin position="1"/>
        <end position="21"/>
    </location>
</feature>
<evidence type="ECO:0000256" key="10">
    <source>
        <dbReference type="ARBA" id="ARBA00023180"/>
    </source>
</evidence>
<feature type="disulfide bond" evidence="13">
    <location>
        <begin position="112"/>
        <end position="139"/>
    </location>
</feature>
<gene>
    <name evidence="17" type="primary">LOC103044330</name>
    <name evidence="16" type="synonym">APOH</name>
    <name evidence="16" type="ORF">AMEX_G7475</name>
</gene>
<evidence type="ECO:0000256" key="11">
    <source>
        <dbReference type="ARBA" id="ARBA00029855"/>
    </source>
</evidence>
<dbReference type="Proteomes" id="UP000694621">
    <property type="component" value="Unplaced"/>
</dbReference>
<dbReference type="AlphaFoldDB" id="A0A8B9JTG2"/>
<feature type="domain" description="Sushi" evidence="15">
    <location>
        <begin position="23"/>
        <end position="83"/>
    </location>
</feature>
<dbReference type="OMA" id="TFAVMRQ"/>
<dbReference type="PANTHER" id="PTHR19325:SF549">
    <property type="entry name" value="BETA-2-GLYCOPROTEIN 1"/>
    <property type="match status" value="1"/>
</dbReference>
<dbReference type="SMART" id="SM00032">
    <property type="entry name" value="CCP"/>
    <property type="match status" value="4"/>
</dbReference>
<evidence type="ECO:0000256" key="2">
    <source>
        <dbReference type="ARBA" id="ARBA00004613"/>
    </source>
</evidence>
<evidence type="ECO:0000256" key="9">
    <source>
        <dbReference type="ARBA" id="ARBA00023157"/>
    </source>
</evidence>
<evidence type="ECO:0000256" key="3">
    <source>
        <dbReference type="ARBA" id="ARBA00020104"/>
    </source>
</evidence>
<proteinExistence type="predicted"/>
<dbReference type="PROSITE" id="PS50923">
    <property type="entry name" value="SUSHI"/>
    <property type="match status" value="4"/>
</dbReference>
<dbReference type="Pfam" id="PF00084">
    <property type="entry name" value="Sushi"/>
    <property type="match status" value="4"/>
</dbReference>
<keyword evidence="10" id="KW-0325">Glycoprotein</keyword>
<dbReference type="Gene3D" id="2.10.70.10">
    <property type="entry name" value="Complement Module, domain 1"/>
    <property type="match status" value="5"/>
</dbReference>
<evidence type="ECO:0000256" key="8">
    <source>
        <dbReference type="ARBA" id="ARBA00022737"/>
    </source>
</evidence>
<reference evidence="16 19" key="1">
    <citation type="submission" date="2021-07" db="EMBL/GenBank/DDBJ databases">
        <authorList>
            <person name="Imarazene B."/>
            <person name="Zahm M."/>
            <person name="Klopp C."/>
            <person name="Cabau C."/>
            <person name="Beille S."/>
            <person name="Jouanno E."/>
            <person name="Castinel A."/>
            <person name="Lluch J."/>
            <person name="Gil L."/>
            <person name="Kuchtly C."/>
            <person name="Lopez Roques C."/>
            <person name="Donnadieu C."/>
            <person name="Parrinello H."/>
            <person name="Journot L."/>
            <person name="Du K."/>
            <person name="Schartl M."/>
            <person name="Retaux S."/>
            <person name="Guiguen Y."/>
        </authorList>
    </citation>
    <scope>NUCLEOTIDE SEQUENCE [LARGE SCALE GENOMIC DNA]</scope>
    <source>
        <strain evidence="16">Pach_M1</strain>
        <tissue evidence="16">Testis</tissue>
    </source>
</reference>
<dbReference type="OrthoDB" id="6103690at2759"/>
<dbReference type="GO" id="GO:0005576">
    <property type="term" value="C:extracellular region"/>
    <property type="evidence" value="ECO:0007669"/>
    <property type="project" value="UniProtKB-SubCell"/>
</dbReference>
<sequence>MRPALQLLLLCHFGLFVSVTPQNVCQRPPAQDGSELSGGHFFFEPGTEIMLSCSQGYTPKGGSRSIVCKSNGQWTERTLKCSRKKCPVPDQLQNGKLNFEDITYESIITFSCNEGYILHGAESSECMHTARWSHVFPECKPVTCGLPDIPEYAKIVYDRAIKGNITEFGFGGTYECRPPMVLEGNKRATCGADGVWTRPPVCKLVTCPAPSSLDNGFLSFADQREYGYKERVRYGCNDPFVLDGPSETECQETGLWSRKPVCRASCKVNIERGRILYKGQKIWIEDFKPNQVQHSEQVAVYCLDKERDCGFPAETHCIDGQLEIPGCFEEPSKLKYQLKAGTLPSEIRMCS</sequence>
<keyword evidence="7 14" id="KW-0732">Signal</keyword>
<dbReference type="GeneID" id="103044330"/>
<evidence type="ECO:0000256" key="4">
    <source>
        <dbReference type="ARBA" id="ARBA00022525"/>
    </source>
</evidence>
<feature type="domain" description="Sushi" evidence="15">
    <location>
        <begin position="84"/>
        <end position="141"/>
    </location>
</feature>
<dbReference type="KEGG" id="amex:103044330"/>
<comment type="subcellular location">
    <subcellularLocation>
        <location evidence="2">Secreted</location>
    </subcellularLocation>
</comment>
<evidence type="ECO:0000313" key="17">
    <source>
        <dbReference type="Ensembl" id="ENSAMXP00005026448.1"/>
    </source>
</evidence>
<dbReference type="InterPro" id="IPR050350">
    <property type="entry name" value="Compl-Cell_Adhes-Reg"/>
</dbReference>
<evidence type="ECO:0000313" key="19">
    <source>
        <dbReference type="Proteomes" id="UP000752171"/>
    </source>
</evidence>
<dbReference type="PANTHER" id="PTHR19325">
    <property type="entry name" value="COMPLEMENT COMPONENT-RELATED SUSHI DOMAIN-CONTAINING"/>
    <property type="match status" value="1"/>
</dbReference>
<dbReference type="InterPro" id="IPR015104">
    <property type="entry name" value="Sushi_2"/>
</dbReference>
<accession>A0A8B9JTG2</accession>
<evidence type="ECO:0000256" key="14">
    <source>
        <dbReference type="SAM" id="SignalP"/>
    </source>
</evidence>
<feature type="disulfide bond" evidence="13">
    <location>
        <begin position="207"/>
        <end position="250"/>
    </location>
</feature>
<keyword evidence="5 13" id="KW-0768">Sushi</keyword>
<protein>
    <recommendedName>
        <fullName evidence="3">Beta-2-glycoprotein 1</fullName>
    </recommendedName>
    <alternativeName>
        <fullName evidence="11">Apolipoprotein H</fullName>
    </alternativeName>
    <alternativeName>
        <fullName evidence="12">Beta-2-glycoprotein I</fullName>
    </alternativeName>
</protein>
<keyword evidence="8" id="KW-0677">Repeat</keyword>
<reference evidence="17" key="2">
    <citation type="submission" date="2025-05" db="UniProtKB">
        <authorList>
            <consortium name="Ensembl"/>
        </authorList>
    </citation>
    <scope>IDENTIFICATION</scope>
</reference>
<comment type="caution">
    <text evidence="13">Lacks conserved residue(s) required for the propagation of feature annotation.</text>
</comment>
<dbReference type="CDD" id="cd00033">
    <property type="entry name" value="CCP"/>
    <property type="match status" value="4"/>
</dbReference>
<dbReference type="InterPro" id="IPR000436">
    <property type="entry name" value="Sushi_SCR_CCP_dom"/>
</dbReference>
<feature type="disulfide bond" evidence="13">
    <location>
        <begin position="25"/>
        <end position="68"/>
    </location>
</feature>
<evidence type="ECO:0000256" key="5">
    <source>
        <dbReference type="ARBA" id="ARBA00022659"/>
    </source>
</evidence>
<evidence type="ECO:0000256" key="1">
    <source>
        <dbReference type="ARBA" id="ARBA00003651"/>
    </source>
</evidence>
<evidence type="ECO:0000313" key="18">
    <source>
        <dbReference type="Proteomes" id="UP000694621"/>
    </source>
</evidence>
<organism evidence="17 18">
    <name type="scientific">Astyanax mexicanus</name>
    <name type="common">Blind cave fish</name>
    <name type="synonym">Astyanax fasciatus mexicanus</name>
    <dbReference type="NCBI Taxonomy" id="7994"/>
    <lineage>
        <taxon>Eukaryota</taxon>
        <taxon>Metazoa</taxon>
        <taxon>Chordata</taxon>
        <taxon>Craniata</taxon>
        <taxon>Vertebrata</taxon>
        <taxon>Euteleostomi</taxon>
        <taxon>Actinopterygii</taxon>
        <taxon>Neopterygii</taxon>
        <taxon>Teleostei</taxon>
        <taxon>Ostariophysi</taxon>
        <taxon>Characiformes</taxon>
        <taxon>Characoidei</taxon>
        <taxon>Acestrorhamphidae</taxon>
        <taxon>Acestrorhamphinae</taxon>
        <taxon>Astyanax</taxon>
    </lineage>
</organism>
<feature type="domain" description="Sushi" evidence="15">
    <location>
        <begin position="142"/>
        <end position="204"/>
    </location>
</feature>
<comment type="function">
    <text evidence="1">Binds to various kinds of negatively charged substances such as heparin, phospholipids, and dextran sulfate. May prevent activation of the intrinsic blood coagulation cascade by binding to phospholipids on the surface of damaged cells.</text>
</comment>
<keyword evidence="6" id="KW-0358">Heparin-binding</keyword>
<keyword evidence="9 13" id="KW-1015">Disulfide bond</keyword>
<dbReference type="Pfam" id="PF09014">
    <property type="entry name" value="Sushi_2"/>
    <property type="match status" value="1"/>
</dbReference>
<keyword evidence="4" id="KW-0964">Secreted</keyword>
<evidence type="ECO:0000259" key="15">
    <source>
        <dbReference type="PROSITE" id="PS50923"/>
    </source>
</evidence>
<evidence type="ECO:0000256" key="12">
    <source>
        <dbReference type="ARBA" id="ARBA00033414"/>
    </source>
</evidence>
<dbReference type="GO" id="GO:0008201">
    <property type="term" value="F:heparin binding"/>
    <property type="evidence" value="ECO:0007669"/>
    <property type="project" value="UniProtKB-KW"/>
</dbReference>
<dbReference type="InterPro" id="IPR035976">
    <property type="entry name" value="Sushi/SCR/CCP_sf"/>
</dbReference>
<feature type="domain" description="Sushi" evidence="15">
    <location>
        <begin position="205"/>
        <end position="264"/>
    </location>
</feature>
<dbReference type="EMBL" id="JAICCE010000005">
    <property type="protein sequence ID" value="KAG9277468.1"/>
    <property type="molecule type" value="Genomic_DNA"/>
</dbReference>
<dbReference type="SUPFAM" id="SSF57535">
    <property type="entry name" value="Complement control module/SCR domain"/>
    <property type="match status" value="5"/>
</dbReference>
<evidence type="ECO:0000313" key="16">
    <source>
        <dbReference type="EMBL" id="KAG9277468.1"/>
    </source>
</evidence>
<dbReference type="Ensembl" id="ENSAMXT00005029118.1">
    <property type="protein sequence ID" value="ENSAMXP00005026448.1"/>
    <property type="gene ID" value="ENSAMXG00005013329.1"/>
</dbReference>
<evidence type="ECO:0000256" key="7">
    <source>
        <dbReference type="ARBA" id="ARBA00022729"/>
    </source>
</evidence>
<feature type="chain" id="PRO_5044669258" description="Beta-2-glycoprotein 1" evidence="14">
    <location>
        <begin position="22"/>
        <end position="351"/>
    </location>
</feature>
<dbReference type="Proteomes" id="UP000752171">
    <property type="component" value="Unassembled WGS sequence"/>
</dbReference>